<feature type="transmembrane region" description="Helical" evidence="2">
    <location>
        <begin position="298"/>
        <end position="316"/>
    </location>
</feature>
<proteinExistence type="predicted"/>
<accession>A0A061BCV3</accession>
<gene>
    <name evidence="3" type="ORF">RHTO0S_15e01838g</name>
</gene>
<feature type="transmembrane region" description="Helical" evidence="2">
    <location>
        <begin position="188"/>
        <end position="207"/>
    </location>
</feature>
<name>A0A061BCV3_RHOTO</name>
<evidence type="ECO:0000313" key="3">
    <source>
        <dbReference type="EMBL" id="CDR47786.1"/>
    </source>
</evidence>
<evidence type="ECO:0000256" key="1">
    <source>
        <dbReference type="SAM" id="MobiDB-lite"/>
    </source>
</evidence>
<feature type="transmembrane region" description="Helical" evidence="2">
    <location>
        <begin position="264"/>
        <end position="286"/>
    </location>
</feature>
<reference evidence="3" key="1">
    <citation type="journal article" date="2014" name="Genome Announc.">
        <title>Draft genome sequence of Rhodosporidium toruloides CECT1137, an oleaginous yeast of biotechnological interest.</title>
        <authorList>
            <person name="Morin N."/>
            <person name="Calcas X."/>
            <person name="Devillers H."/>
            <person name="Durrens P."/>
            <person name="Sherman D.J."/>
            <person name="Nicaud J.-M."/>
            <person name="Neuveglise C."/>
        </authorList>
    </citation>
    <scope>NUCLEOTIDE SEQUENCE</scope>
    <source>
        <strain evidence="3">CECT1137</strain>
    </source>
</reference>
<organism evidence="3">
    <name type="scientific">Rhodotorula toruloides</name>
    <name type="common">Yeast</name>
    <name type="synonym">Rhodosporidium toruloides</name>
    <dbReference type="NCBI Taxonomy" id="5286"/>
    <lineage>
        <taxon>Eukaryota</taxon>
        <taxon>Fungi</taxon>
        <taxon>Dikarya</taxon>
        <taxon>Basidiomycota</taxon>
        <taxon>Pucciniomycotina</taxon>
        <taxon>Microbotryomycetes</taxon>
        <taxon>Sporidiobolales</taxon>
        <taxon>Sporidiobolaceae</taxon>
        <taxon>Rhodotorula</taxon>
    </lineage>
</organism>
<dbReference type="EMBL" id="LK052950">
    <property type="protein sequence ID" value="CDR47786.1"/>
    <property type="molecule type" value="Genomic_DNA"/>
</dbReference>
<evidence type="ECO:0000256" key="2">
    <source>
        <dbReference type="SAM" id="Phobius"/>
    </source>
</evidence>
<dbReference type="AlphaFoldDB" id="A0A061BCV3"/>
<keyword evidence="2" id="KW-0812">Transmembrane</keyword>
<sequence>MPAMAATAEELTTAMGLANTLSAMHLLLPRRADLDLPNITSASPAVIKDIIADTSTYEILTMWAPDIWAIVLCYTFAALLKGSLELMVRGEAVERAWAAVRGKEGKVGIELADAKGRLSVPAKAALSHFFNLFLSTFTLILQVCAWRLFIVPETPVRLFDIKLLMGALKLLLVGYAADLLFSDLCIEVFLHHLFTFALLVVGQIAAFKTSEIKFSRLAQWLILQATLEQTEYIALGCYHLSKFFALQDRPEASKRFLKIAYRSMVVSSYVCWVQKFMPVAFAIYWLEKLWEEVDNLPWGKAWCGLATTVISLLLVLQVRFCDDQASLAAHFRHKLHGGPPPPRTGPVMRFLLRPLRSNRKKPSSTERVEEGASEVQAVKNPFADPSMDELRPAITHASSASSIESLQTPLNLASTGAVAASHEKA</sequence>
<feature type="transmembrane region" description="Helical" evidence="2">
    <location>
        <begin position="129"/>
        <end position="151"/>
    </location>
</feature>
<feature type="region of interest" description="Disordered" evidence="1">
    <location>
        <begin position="358"/>
        <end position="398"/>
    </location>
</feature>
<keyword evidence="2" id="KW-0472">Membrane</keyword>
<protein>
    <submittedName>
        <fullName evidence="3">RHTO0S15e01838g1_1</fullName>
    </submittedName>
</protein>
<keyword evidence="2" id="KW-1133">Transmembrane helix</keyword>
<dbReference type="OrthoDB" id="2528625at2759"/>